<evidence type="ECO:0000313" key="2">
    <source>
        <dbReference type="Proteomes" id="UP000017127"/>
    </source>
</evidence>
<keyword evidence="2" id="KW-1185">Reference proteome</keyword>
<evidence type="ECO:0000313" key="1">
    <source>
        <dbReference type="EMBL" id="ERT05436.1"/>
    </source>
</evidence>
<name>U7QG89_9CYAN</name>
<protein>
    <submittedName>
        <fullName evidence="1">Transposase domain protein</fullName>
    </submittedName>
</protein>
<comment type="caution">
    <text evidence="1">The sequence shown here is derived from an EMBL/GenBank/DDBJ whole genome shotgun (WGS) entry which is preliminary data.</text>
</comment>
<dbReference type="AlphaFoldDB" id="U7QG89"/>
<gene>
    <name evidence="1" type="ORF">M595_4645</name>
</gene>
<reference evidence="1 2" key="1">
    <citation type="journal article" date="2013" name="Front. Microbiol.">
        <title>Comparative genomic analyses of the cyanobacterium, Lyngbya aestuarii BL J, a powerful hydrogen producer.</title>
        <authorList>
            <person name="Kothari A."/>
            <person name="Vaughn M."/>
            <person name="Garcia-Pichel F."/>
        </authorList>
    </citation>
    <scope>NUCLEOTIDE SEQUENCE [LARGE SCALE GENOMIC DNA]</scope>
    <source>
        <strain evidence="1 2">BL J</strain>
    </source>
</reference>
<organism evidence="1 2">
    <name type="scientific">Lyngbya aestuarii BL J</name>
    <dbReference type="NCBI Taxonomy" id="1348334"/>
    <lineage>
        <taxon>Bacteria</taxon>
        <taxon>Bacillati</taxon>
        <taxon>Cyanobacteriota</taxon>
        <taxon>Cyanophyceae</taxon>
        <taxon>Oscillatoriophycideae</taxon>
        <taxon>Oscillatoriales</taxon>
        <taxon>Microcoleaceae</taxon>
        <taxon>Lyngbya</taxon>
    </lineage>
</organism>
<sequence length="51" mass="6009">MAFRIKNIGLHRLFEFVEQLESLLHKLLNEGDFIIKEERKLKNKSNAINAV</sequence>
<accession>U7QG89</accession>
<proteinExistence type="predicted"/>
<dbReference type="EMBL" id="AUZM01000058">
    <property type="protein sequence ID" value="ERT05436.1"/>
    <property type="molecule type" value="Genomic_DNA"/>
</dbReference>
<dbReference type="Proteomes" id="UP000017127">
    <property type="component" value="Unassembled WGS sequence"/>
</dbReference>